<organism evidence="4 5">
    <name type="scientific">Gilliamella apicola</name>
    <dbReference type="NCBI Taxonomy" id="1196095"/>
    <lineage>
        <taxon>Bacteria</taxon>
        <taxon>Pseudomonadati</taxon>
        <taxon>Pseudomonadota</taxon>
        <taxon>Gammaproteobacteria</taxon>
        <taxon>Orbales</taxon>
        <taxon>Orbaceae</taxon>
        <taxon>Gilliamella</taxon>
    </lineage>
</organism>
<dbReference type="Gene3D" id="3.50.50.60">
    <property type="entry name" value="FAD/NAD(P)-binding domain"/>
    <property type="match status" value="1"/>
</dbReference>
<dbReference type="PRINTS" id="PR00420">
    <property type="entry name" value="RNGMNOXGNASE"/>
</dbReference>
<name>A0A2V4E5H9_9GAMM</name>
<dbReference type="STRING" id="1196095.GAPWK_0268"/>
<dbReference type="InterPro" id="IPR002938">
    <property type="entry name" value="FAD-bd"/>
</dbReference>
<evidence type="ECO:0000256" key="2">
    <source>
        <dbReference type="ARBA" id="ARBA00040363"/>
    </source>
</evidence>
<evidence type="ECO:0000313" key="5">
    <source>
        <dbReference type="Proteomes" id="UP000247932"/>
    </source>
</evidence>
<evidence type="ECO:0000313" key="4">
    <source>
        <dbReference type="EMBL" id="PXZ08555.1"/>
    </source>
</evidence>
<keyword evidence="5" id="KW-1185">Reference proteome</keyword>
<reference evidence="4 5" key="1">
    <citation type="submission" date="2018-05" db="EMBL/GenBank/DDBJ databases">
        <title>Reference genomes for bee gut microbiota database.</title>
        <authorList>
            <person name="Ellegaard K.M."/>
        </authorList>
    </citation>
    <scope>NUCLEOTIDE SEQUENCE [LARGE SCALE GENOMIC DNA]</scope>
    <source>
        <strain evidence="4 5">ESL0182</strain>
    </source>
</reference>
<dbReference type="OrthoDB" id="103324at2"/>
<accession>A0A2V4E5H9</accession>
<dbReference type="Proteomes" id="UP000247932">
    <property type="component" value="Unassembled WGS sequence"/>
</dbReference>
<evidence type="ECO:0000256" key="1">
    <source>
        <dbReference type="ARBA" id="ARBA00038079"/>
    </source>
</evidence>
<dbReference type="PANTHER" id="PTHR42685:SF22">
    <property type="entry name" value="CONDITIONED MEDIUM FACTOR RECEPTOR 1"/>
    <property type="match status" value="1"/>
</dbReference>
<feature type="domain" description="FAD-binding" evidence="3">
    <location>
        <begin position="129"/>
        <end position="164"/>
    </location>
</feature>
<dbReference type="RefSeq" id="WP_110432498.1">
    <property type="nucleotide sequence ID" value="NZ_QGLR01000004.1"/>
</dbReference>
<proteinExistence type="inferred from homology"/>
<dbReference type="SUPFAM" id="SSF51905">
    <property type="entry name" value="FAD/NAD(P)-binding domain"/>
    <property type="match status" value="1"/>
</dbReference>
<dbReference type="PANTHER" id="PTHR42685">
    <property type="entry name" value="GERANYLGERANYL DIPHOSPHATE REDUCTASE"/>
    <property type="match status" value="1"/>
</dbReference>
<dbReference type="InterPro" id="IPR036188">
    <property type="entry name" value="FAD/NAD-bd_sf"/>
</dbReference>
<evidence type="ECO:0000259" key="3">
    <source>
        <dbReference type="Pfam" id="PF01494"/>
    </source>
</evidence>
<dbReference type="NCBIfam" id="NF008519">
    <property type="entry name" value="PRK11445.1"/>
    <property type="match status" value="1"/>
</dbReference>
<protein>
    <recommendedName>
        <fullName evidence="2">Protein CbrA</fullName>
    </recommendedName>
</protein>
<comment type="similarity">
    <text evidence="1">Belongs to the CbrA family.</text>
</comment>
<comment type="caution">
    <text evidence="4">The sequence shown here is derived from an EMBL/GenBank/DDBJ whole genome shotgun (WGS) entry which is preliminary data.</text>
</comment>
<dbReference type="AlphaFoldDB" id="A0A2V4E5H9"/>
<gene>
    <name evidence="4" type="ORF">DKK70_01935</name>
</gene>
<dbReference type="EMBL" id="QGLR01000004">
    <property type="protein sequence ID" value="PXZ08555.1"/>
    <property type="molecule type" value="Genomic_DNA"/>
</dbReference>
<dbReference type="InterPro" id="IPR050407">
    <property type="entry name" value="Geranylgeranyl_reductase"/>
</dbReference>
<sequence>MDYDIAIIGLGPAGSTLARLLNSSFKIIALDKKHQTGNEGFHKPCGGLLANDAQKAFVRQKLNLPADILTEPQIFSVKTIDLQTKLIRNYQRSYVSFDRHKFDLWLKSLIPNNVNVLHNTLCKEIRRVIDGYQVTYTDEYDVEHKITAKYVVGADGANSVVRRMRYPHHSIRQYVAIQQWFAEKHQRPFYSCIFDNQSTNCYAWSISKDGYFIFGGAFPKKTANQNFELLQQKLTKQGFIFGEPLKTEKCLVIYPNRFRDFYTGNENIFLIGEAAGFISASSLEGISYALDSAEILSKVLNSGIAKPNKHYYQKTIPLRLKLYSKIIKAKILTTPLWRKLIMKSKIKHVKTI</sequence>
<dbReference type="GO" id="GO:0071949">
    <property type="term" value="F:FAD binding"/>
    <property type="evidence" value="ECO:0007669"/>
    <property type="project" value="InterPro"/>
</dbReference>
<dbReference type="Pfam" id="PF01494">
    <property type="entry name" value="FAD_binding_3"/>
    <property type="match status" value="1"/>
</dbReference>